<proteinExistence type="predicted"/>
<dbReference type="AlphaFoldDB" id="X1Q3C2"/>
<sequence>NATGFRLPPGIHNGTFFFTYYIVIPHPGFRVYGLSYSAQYA</sequence>
<comment type="caution">
    <text evidence="1">The sequence shown here is derived from an EMBL/GenBank/DDBJ whole genome shotgun (WGS) entry which is preliminary data.</text>
</comment>
<gene>
    <name evidence="1" type="ORF">S06H3_63993</name>
</gene>
<organism evidence="1">
    <name type="scientific">marine sediment metagenome</name>
    <dbReference type="NCBI Taxonomy" id="412755"/>
    <lineage>
        <taxon>unclassified sequences</taxon>
        <taxon>metagenomes</taxon>
        <taxon>ecological metagenomes</taxon>
    </lineage>
</organism>
<evidence type="ECO:0000313" key="1">
    <source>
        <dbReference type="EMBL" id="GAI49256.1"/>
    </source>
</evidence>
<name>X1Q3C2_9ZZZZ</name>
<protein>
    <submittedName>
        <fullName evidence="1">Uncharacterized protein</fullName>
    </submittedName>
</protein>
<dbReference type="EMBL" id="BARV01042605">
    <property type="protein sequence ID" value="GAI49256.1"/>
    <property type="molecule type" value="Genomic_DNA"/>
</dbReference>
<accession>X1Q3C2</accession>
<reference evidence="1" key="1">
    <citation type="journal article" date="2014" name="Front. Microbiol.">
        <title>High frequency of phylogenetically diverse reductive dehalogenase-homologous genes in deep subseafloor sedimentary metagenomes.</title>
        <authorList>
            <person name="Kawai M."/>
            <person name="Futagami T."/>
            <person name="Toyoda A."/>
            <person name="Takaki Y."/>
            <person name="Nishi S."/>
            <person name="Hori S."/>
            <person name="Arai W."/>
            <person name="Tsubouchi T."/>
            <person name="Morono Y."/>
            <person name="Uchiyama I."/>
            <person name="Ito T."/>
            <person name="Fujiyama A."/>
            <person name="Inagaki F."/>
            <person name="Takami H."/>
        </authorList>
    </citation>
    <scope>NUCLEOTIDE SEQUENCE</scope>
    <source>
        <strain evidence="1">Expedition CK06-06</strain>
    </source>
</reference>
<feature type="non-terminal residue" evidence="1">
    <location>
        <position position="1"/>
    </location>
</feature>